<dbReference type="GO" id="GO:0071897">
    <property type="term" value="P:DNA biosynthetic process"/>
    <property type="evidence" value="ECO:0007669"/>
    <property type="project" value="UniProtKB-ARBA"/>
</dbReference>
<dbReference type="EMBL" id="BPLR01008548">
    <property type="protein sequence ID" value="GIY25483.1"/>
    <property type="molecule type" value="Genomic_DNA"/>
</dbReference>
<dbReference type="AlphaFoldDB" id="A0AAV4RUA1"/>
<accession>A0AAV4RUA1</accession>
<feature type="domain" description="Reverse transcriptase" evidence="1">
    <location>
        <begin position="1"/>
        <end position="141"/>
    </location>
</feature>
<evidence type="ECO:0000313" key="2">
    <source>
        <dbReference type="EMBL" id="GIY25483.1"/>
    </source>
</evidence>
<reference evidence="2 3" key="1">
    <citation type="submission" date="2021-06" db="EMBL/GenBank/DDBJ databases">
        <title>Caerostris extrusa draft genome.</title>
        <authorList>
            <person name="Kono N."/>
            <person name="Arakawa K."/>
        </authorList>
    </citation>
    <scope>NUCLEOTIDE SEQUENCE [LARGE SCALE GENOMIC DNA]</scope>
</reference>
<dbReference type="Pfam" id="PF00078">
    <property type="entry name" value="RVT_1"/>
    <property type="match status" value="1"/>
</dbReference>
<organism evidence="2 3">
    <name type="scientific">Caerostris extrusa</name>
    <name type="common">Bark spider</name>
    <name type="synonym">Caerostris bankana</name>
    <dbReference type="NCBI Taxonomy" id="172846"/>
    <lineage>
        <taxon>Eukaryota</taxon>
        <taxon>Metazoa</taxon>
        <taxon>Ecdysozoa</taxon>
        <taxon>Arthropoda</taxon>
        <taxon>Chelicerata</taxon>
        <taxon>Arachnida</taxon>
        <taxon>Araneae</taxon>
        <taxon>Araneomorphae</taxon>
        <taxon>Entelegynae</taxon>
        <taxon>Araneoidea</taxon>
        <taxon>Araneidae</taxon>
        <taxon>Caerostris</taxon>
    </lineage>
</organism>
<evidence type="ECO:0000259" key="1">
    <source>
        <dbReference type="PROSITE" id="PS50878"/>
    </source>
</evidence>
<dbReference type="Gene3D" id="3.30.70.270">
    <property type="match status" value="1"/>
</dbReference>
<evidence type="ECO:0000313" key="3">
    <source>
        <dbReference type="Proteomes" id="UP001054945"/>
    </source>
</evidence>
<gene>
    <name evidence="2" type="ORF">CEXT_147981</name>
</gene>
<dbReference type="InterPro" id="IPR043502">
    <property type="entry name" value="DNA/RNA_pol_sf"/>
</dbReference>
<dbReference type="InterPro" id="IPR043128">
    <property type="entry name" value="Rev_trsase/Diguanyl_cyclase"/>
</dbReference>
<dbReference type="InterPro" id="IPR000477">
    <property type="entry name" value="RT_dom"/>
</dbReference>
<name>A0AAV4RUA1_CAEEX</name>
<dbReference type="PROSITE" id="PS50878">
    <property type="entry name" value="RT_POL"/>
    <property type="match status" value="1"/>
</dbReference>
<keyword evidence="3" id="KW-1185">Reference proteome</keyword>
<proteinExistence type="predicted"/>
<dbReference type="SUPFAM" id="SSF56672">
    <property type="entry name" value="DNA/RNA polymerases"/>
    <property type="match status" value="1"/>
</dbReference>
<dbReference type="Proteomes" id="UP001054945">
    <property type="component" value="Unassembled WGS sequence"/>
</dbReference>
<sequence>MLTTRLNYFLKLMASWKSDVLGVHWINLESRYRQSKVGLPQGSVSSPSLFNRYVNDLIKSLTKTGNFQVCMFTDDSVIWTKGRQQSELQKTAKHAASEFELYLDNINTSKITPSTSVTDSLPLNHLWLMRIKNINSMGVIWGVDGSFENAMLIRWELAPFNALLDFLTAFVKTAV</sequence>
<protein>
    <recommendedName>
        <fullName evidence="1">Reverse transcriptase domain-containing protein</fullName>
    </recommendedName>
</protein>
<comment type="caution">
    <text evidence="2">The sequence shown here is derived from an EMBL/GenBank/DDBJ whole genome shotgun (WGS) entry which is preliminary data.</text>
</comment>